<sequence length="339" mass="38476">MTQTAQQRRIFVFSHARTCSHLFIRLLESHPALGVNLYPFVGAMLWGPESPSRRIAGIKTPMMDGLRAKHSDATFQSQLEEFECAIAEIESQGKTLVVKEHSYHMMYPHVTLDGVEPEERPIAPFVDKQLDLPEAERESRAAVAPFFPIPNPTFLPDRLFATFTPILTIRHPCRMIPSLKRSLETIGARFPDEDSSMDTHYKWQRMVYDCYKAWFSTPEGIEAAGGASIAKHLPIVIDGDKLINDPQGQMETLCRILGLDPLRIQYSWKARQVVHDAFGETLSNSTGVIKGKDGSDKTVVLEEEMRKWTEELGEETADGLIFLVNRTMEDYAYLFERSI</sequence>
<organism evidence="1 2">
    <name type="scientific">Marasmius oreades</name>
    <name type="common">fairy-ring Marasmius</name>
    <dbReference type="NCBI Taxonomy" id="181124"/>
    <lineage>
        <taxon>Eukaryota</taxon>
        <taxon>Fungi</taxon>
        <taxon>Dikarya</taxon>
        <taxon>Basidiomycota</taxon>
        <taxon>Agaricomycotina</taxon>
        <taxon>Agaricomycetes</taxon>
        <taxon>Agaricomycetidae</taxon>
        <taxon>Agaricales</taxon>
        <taxon>Marasmiineae</taxon>
        <taxon>Marasmiaceae</taxon>
        <taxon>Marasmius</taxon>
    </lineage>
</organism>
<accession>A0A9P7RND1</accession>
<protein>
    <recommendedName>
        <fullName evidence="3">Sulfotransferase</fullName>
    </recommendedName>
</protein>
<dbReference type="AlphaFoldDB" id="A0A9P7RND1"/>
<dbReference type="Proteomes" id="UP001049176">
    <property type="component" value="Chromosome 10"/>
</dbReference>
<evidence type="ECO:0000313" key="1">
    <source>
        <dbReference type="EMBL" id="KAG7086335.1"/>
    </source>
</evidence>
<reference evidence="1" key="1">
    <citation type="journal article" date="2021" name="Genome Biol. Evol.">
        <title>The assembled and annotated genome of the fairy-ring fungus Marasmius oreades.</title>
        <authorList>
            <person name="Hiltunen M."/>
            <person name="Ament-Velasquez S.L."/>
            <person name="Johannesson H."/>
        </authorList>
    </citation>
    <scope>NUCLEOTIDE SEQUENCE</scope>
    <source>
        <strain evidence="1">03SP1</strain>
    </source>
</reference>
<comment type="caution">
    <text evidence="1">The sequence shown here is derived from an EMBL/GenBank/DDBJ whole genome shotgun (WGS) entry which is preliminary data.</text>
</comment>
<dbReference type="PANTHER" id="PTHR48312">
    <property type="match status" value="1"/>
</dbReference>
<dbReference type="PANTHER" id="PTHR48312:SF1">
    <property type="entry name" value="SULFOTRANSFERASE"/>
    <property type="match status" value="1"/>
</dbReference>
<dbReference type="KEGG" id="more:E1B28_002298"/>
<proteinExistence type="predicted"/>
<evidence type="ECO:0008006" key="3">
    <source>
        <dbReference type="Google" id="ProtNLM"/>
    </source>
</evidence>
<name>A0A9P7RND1_9AGAR</name>
<dbReference type="Gene3D" id="3.40.50.300">
    <property type="entry name" value="P-loop containing nucleotide triphosphate hydrolases"/>
    <property type="match status" value="1"/>
</dbReference>
<dbReference type="RefSeq" id="XP_043002806.1">
    <property type="nucleotide sequence ID" value="XM_043159207.1"/>
</dbReference>
<evidence type="ECO:0000313" key="2">
    <source>
        <dbReference type="Proteomes" id="UP001049176"/>
    </source>
</evidence>
<dbReference type="OrthoDB" id="3650366at2759"/>
<dbReference type="InterPro" id="IPR027417">
    <property type="entry name" value="P-loop_NTPase"/>
</dbReference>
<dbReference type="EMBL" id="CM032190">
    <property type="protein sequence ID" value="KAG7086335.1"/>
    <property type="molecule type" value="Genomic_DNA"/>
</dbReference>
<keyword evidence="2" id="KW-1185">Reference proteome</keyword>
<dbReference type="SUPFAM" id="SSF52540">
    <property type="entry name" value="P-loop containing nucleoside triphosphate hydrolases"/>
    <property type="match status" value="1"/>
</dbReference>
<gene>
    <name evidence="1" type="ORF">E1B28_002298</name>
</gene>
<dbReference type="GeneID" id="66071374"/>